<name>A0A3G5A3G7_9VIRU</name>
<proteinExistence type="predicted"/>
<protein>
    <submittedName>
        <fullName evidence="1">Uncharacterized protein</fullName>
    </submittedName>
</protein>
<dbReference type="EMBL" id="MK072303">
    <property type="protein sequence ID" value="AYV81778.1"/>
    <property type="molecule type" value="Genomic_DNA"/>
</dbReference>
<organism evidence="1">
    <name type="scientific">Harvfovirus sp</name>
    <dbReference type="NCBI Taxonomy" id="2487768"/>
    <lineage>
        <taxon>Viruses</taxon>
        <taxon>Varidnaviria</taxon>
        <taxon>Bamfordvirae</taxon>
        <taxon>Nucleocytoviricota</taxon>
        <taxon>Megaviricetes</taxon>
        <taxon>Imitervirales</taxon>
        <taxon>Mimiviridae</taxon>
        <taxon>Klosneuvirinae</taxon>
    </lineage>
</organism>
<feature type="non-terminal residue" evidence="1">
    <location>
        <position position="1"/>
    </location>
</feature>
<sequence>KISHEYNTLCIHKRDHIQFDSSATLFQSYRFEYLTYLINQFFECLPVWNFLSYTNIYK</sequence>
<accession>A0A3G5A3G7</accession>
<evidence type="ECO:0000313" key="1">
    <source>
        <dbReference type="EMBL" id="AYV81778.1"/>
    </source>
</evidence>
<reference evidence="1" key="1">
    <citation type="submission" date="2018-10" db="EMBL/GenBank/DDBJ databases">
        <title>Hidden diversity of soil giant viruses.</title>
        <authorList>
            <person name="Schulz F."/>
            <person name="Alteio L."/>
            <person name="Goudeau D."/>
            <person name="Ryan E.M."/>
            <person name="Malmstrom R.R."/>
            <person name="Blanchard J."/>
            <person name="Woyke T."/>
        </authorList>
    </citation>
    <scope>NUCLEOTIDE SEQUENCE</scope>
    <source>
        <strain evidence="1">HAV1</strain>
    </source>
</reference>
<gene>
    <name evidence="1" type="ORF">Harvfovirus61_1</name>
</gene>